<feature type="transmembrane region" description="Helical" evidence="1">
    <location>
        <begin position="99"/>
        <end position="115"/>
    </location>
</feature>
<proteinExistence type="predicted"/>
<evidence type="ECO:0000256" key="1">
    <source>
        <dbReference type="SAM" id="Phobius"/>
    </source>
</evidence>
<dbReference type="Proteomes" id="UP000558488">
    <property type="component" value="Unassembled WGS sequence"/>
</dbReference>
<dbReference type="AlphaFoldDB" id="A0A7J7VN96"/>
<name>A0A7J7VN96_PIPKU</name>
<gene>
    <name evidence="2" type="ORF">mPipKuh1_008425</name>
</gene>
<organism evidence="2 3">
    <name type="scientific">Pipistrellus kuhlii</name>
    <name type="common">Kuhl's pipistrelle</name>
    <dbReference type="NCBI Taxonomy" id="59472"/>
    <lineage>
        <taxon>Eukaryota</taxon>
        <taxon>Metazoa</taxon>
        <taxon>Chordata</taxon>
        <taxon>Craniata</taxon>
        <taxon>Vertebrata</taxon>
        <taxon>Euteleostomi</taxon>
        <taxon>Mammalia</taxon>
        <taxon>Eutheria</taxon>
        <taxon>Laurasiatheria</taxon>
        <taxon>Chiroptera</taxon>
        <taxon>Yangochiroptera</taxon>
        <taxon>Vespertilionidae</taxon>
        <taxon>Pipistrellus</taxon>
    </lineage>
</organism>
<evidence type="ECO:0000313" key="3">
    <source>
        <dbReference type="Proteomes" id="UP000558488"/>
    </source>
</evidence>
<comment type="caution">
    <text evidence="2">The sequence shown here is derived from an EMBL/GenBank/DDBJ whole genome shotgun (WGS) entry which is preliminary data.</text>
</comment>
<protein>
    <submittedName>
        <fullName evidence="2">Uncharacterized protein</fullName>
    </submittedName>
</protein>
<keyword evidence="3" id="KW-1185">Reference proteome</keyword>
<keyword evidence="1" id="KW-1133">Transmembrane helix</keyword>
<evidence type="ECO:0000313" key="2">
    <source>
        <dbReference type="EMBL" id="KAF6326430.1"/>
    </source>
</evidence>
<accession>A0A7J7VN96</accession>
<keyword evidence="1" id="KW-0812">Transmembrane</keyword>
<reference evidence="2 3" key="1">
    <citation type="journal article" date="2020" name="Nature">
        <title>Six reference-quality genomes reveal evolution of bat adaptations.</title>
        <authorList>
            <person name="Jebb D."/>
            <person name="Huang Z."/>
            <person name="Pippel M."/>
            <person name="Hughes G.M."/>
            <person name="Lavrichenko K."/>
            <person name="Devanna P."/>
            <person name="Winkler S."/>
            <person name="Jermiin L.S."/>
            <person name="Skirmuntt E.C."/>
            <person name="Katzourakis A."/>
            <person name="Burkitt-Gray L."/>
            <person name="Ray D.A."/>
            <person name="Sullivan K.A.M."/>
            <person name="Roscito J.G."/>
            <person name="Kirilenko B.M."/>
            <person name="Davalos L.M."/>
            <person name="Corthals A.P."/>
            <person name="Power M.L."/>
            <person name="Jones G."/>
            <person name="Ransome R.D."/>
            <person name="Dechmann D.K.N."/>
            <person name="Locatelli A.G."/>
            <person name="Puechmaille S.J."/>
            <person name="Fedrigo O."/>
            <person name="Jarvis E.D."/>
            <person name="Hiller M."/>
            <person name="Vernes S.C."/>
            <person name="Myers E.W."/>
            <person name="Teeling E.C."/>
        </authorList>
    </citation>
    <scope>NUCLEOTIDE SEQUENCE [LARGE SCALE GENOMIC DNA]</scope>
    <source>
        <strain evidence="2">MPipKuh1</strain>
        <tissue evidence="2">Flight muscle</tissue>
    </source>
</reference>
<sequence length="132" mass="14697">MSVAISHLTFTSSDPQHLRCLPGTLGICVCKLSTCGLRCLAPSTILSPSTTHWVLCEALERSWASNEMDSALPLSCCVAWVGLYISLDFCFFICEMGILMRWGICLFVCMFVCFLERQREIDPLQAMGGFEN</sequence>
<feature type="transmembrane region" description="Helical" evidence="1">
    <location>
        <begin position="71"/>
        <end position="93"/>
    </location>
</feature>
<dbReference type="EMBL" id="JACAGB010000014">
    <property type="protein sequence ID" value="KAF6326430.1"/>
    <property type="molecule type" value="Genomic_DNA"/>
</dbReference>
<keyword evidence="1" id="KW-0472">Membrane</keyword>